<evidence type="ECO:0000313" key="1">
    <source>
        <dbReference type="EMBL" id="SBR04458.1"/>
    </source>
</evidence>
<feature type="non-terminal residue" evidence="1">
    <location>
        <position position="42"/>
    </location>
</feature>
<organism evidence="1">
    <name type="scientific">Nothobranchius kuhntae</name>
    <name type="common">Beira killifish</name>
    <dbReference type="NCBI Taxonomy" id="321403"/>
    <lineage>
        <taxon>Eukaryota</taxon>
        <taxon>Metazoa</taxon>
        <taxon>Chordata</taxon>
        <taxon>Craniata</taxon>
        <taxon>Vertebrata</taxon>
        <taxon>Euteleostomi</taxon>
        <taxon>Actinopterygii</taxon>
        <taxon>Neopterygii</taxon>
        <taxon>Teleostei</taxon>
        <taxon>Neoteleostei</taxon>
        <taxon>Acanthomorphata</taxon>
        <taxon>Ovalentaria</taxon>
        <taxon>Atherinomorphae</taxon>
        <taxon>Cyprinodontiformes</taxon>
        <taxon>Nothobranchiidae</taxon>
        <taxon>Nothobranchius</taxon>
    </lineage>
</organism>
<reference evidence="1" key="2">
    <citation type="submission" date="2016-06" db="EMBL/GenBank/DDBJ databases">
        <title>The genome of a short-lived fish provides insights into sex chromosome evolution and the genetic control of aging.</title>
        <authorList>
            <person name="Reichwald K."/>
            <person name="Felder M."/>
            <person name="Petzold A."/>
            <person name="Koch P."/>
            <person name="Groth M."/>
            <person name="Platzer M."/>
        </authorList>
    </citation>
    <scope>NUCLEOTIDE SEQUENCE</scope>
    <source>
        <tissue evidence="1">Brain</tissue>
    </source>
</reference>
<accession>A0A1A8J6Z9</accession>
<dbReference type="EMBL" id="HAED01018013">
    <property type="protein sequence ID" value="SBR04458.1"/>
    <property type="molecule type" value="Transcribed_RNA"/>
</dbReference>
<proteinExistence type="predicted"/>
<protein>
    <submittedName>
        <fullName evidence="1">Ring finger protein 180</fullName>
    </submittedName>
</protein>
<name>A0A1A8J6Z9_NOTKU</name>
<dbReference type="AlphaFoldDB" id="A0A1A8J6Z9"/>
<gene>
    <name evidence="1" type="primary">RNF180</name>
</gene>
<reference evidence="1" key="1">
    <citation type="submission" date="2016-05" db="EMBL/GenBank/DDBJ databases">
        <authorList>
            <person name="Lavstsen T."/>
            <person name="Jespersen J.S."/>
        </authorList>
    </citation>
    <scope>NUCLEOTIDE SEQUENCE</scope>
    <source>
        <tissue evidence="1">Brain</tissue>
    </source>
</reference>
<sequence>TLNPCGHAPAVWLFLVFRPRRKVQLMFALFCTWMSIICRIGC</sequence>
<feature type="non-terminal residue" evidence="1">
    <location>
        <position position="1"/>
    </location>
</feature>